<evidence type="ECO:0000313" key="4">
    <source>
        <dbReference type="EMBL" id="OAL09889.1"/>
    </source>
</evidence>
<dbReference type="PANTHER" id="PTHR20982">
    <property type="entry name" value="RIBOSOME RECYCLING FACTOR"/>
    <property type="match status" value="1"/>
</dbReference>
<comment type="caution">
    <text evidence="4">The sequence shown here is derived from an EMBL/GenBank/DDBJ whole genome shotgun (WGS) entry which is preliminary data.</text>
</comment>
<accession>A0A1A9QDW8</accession>
<dbReference type="Gene3D" id="3.30.1360.40">
    <property type="match status" value="1"/>
</dbReference>
<dbReference type="SUPFAM" id="SSF55194">
    <property type="entry name" value="Ribosome recycling factor, RRF"/>
    <property type="match status" value="1"/>
</dbReference>
<dbReference type="InterPro" id="IPR002661">
    <property type="entry name" value="Ribosome_recyc_fac"/>
</dbReference>
<dbReference type="GO" id="GO:0043023">
    <property type="term" value="F:ribosomal large subunit binding"/>
    <property type="evidence" value="ECO:0007669"/>
    <property type="project" value="TreeGrafter"/>
</dbReference>
<keyword evidence="2" id="KW-0648">Protein biosynthesis</keyword>
<proteinExistence type="inferred from homology"/>
<dbReference type="Pfam" id="PF01765">
    <property type="entry name" value="RRF"/>
    <property type="match status" value="1"/>
</dbReference>
<dbReference type="AlphaFoldDB" id="A0A1A9QDW8"/>
<name>A0A1A9QDW8_9MOLU</name>
<dbReference type="GO" id="GO:0006412">
    <property type="term" value="P:translation"/>
    <property type="evidence" value="ECO:0007669"/>
    <property type="project" value="UniProtKB-KW"/>
</dbReference>
<protein>
    <submittedName>
        <fullName evidence="4">Ribosome recycling factor</fullName>
    </submittedName>
</protein>
<evidence type="ECO:0000259" key="3">
    <source>
        <dbReference type="Pfam" id="PF01765"/>
    </source>
</evidence>
<evidence type="ECO:0000256" key="2">
    <source>
        <dbReference type="ARBA" id="ARBA00022917"/>
    </source>
</evidence>
<dbReference type="Gene3D" id="1.10.132.20">
    <property type="entry name" value="Ribosome-recycling factor"/>
    <property type="match status" value="1"/>
</dbReference>
<organism evidence="4 5">
    <name type="scientific">Candidatus Mycoplasma haematobovis</name>
    <dbReference type="NCBI Taxonomy" id="432608"/>
    <lineage>
        <taxon>Bacteria</taxon>
        <taxon>Bacillati</taxon>
        <taxon>Mycoplasmatota</taxon>
        <taxon>Mollicutes</taxon>
        <taxon>Mycoplasmataceae</taxon>
        <taxon>Mycoplasma</taxon>
    </lineage>
</organism>
<dbReference type="Proteomes" id="UP000077623">
    <property type="component" value="Unassembled WGS sequence"/>
</dbReference>
<keyword evidence="5" id="KW-1185">Reference proteome</keyword>
<dbReference type="InterPro" id="IPR036191">
    <property type="entry name" value="RRF_sf"/>
</dbReference>
<dbReference type="STRING" id="432608.A6V39_04755"/>
<feature type="domain" description="Ribosome recycling factor" evidence="3">
    <location>
        <begin position="16"/>
        <end position="175"/>
    </location>
</feature>
<gene>
    <name evidence="4" type="ORF">A6V39_04755</name>
</gene>
<sequence>MWSSLDKEFGEIFERLENNFKKLYVSRVHPDLVANVLVVAYGSEMKLNELANITIPSARTIEIKPYDISLIQEINKAIQKHKPEFSPIVQSDLIRISLLPPTEETRKRSVKEAKEYLEKAKVALRVVRKDFQVLIKKEELSEDLEKKNMNELDSKIKVMNGRLEEIYSKKEKELMTI</sequence>
<reference evidence="5" key="1">
    <citation type="submission" date="2016-04" db="EMBL/GenBank/DDBJ databases">
        <authorList>
            <person name="Quiroz-Castaneda R.E."/>
            <person name="Martinez-Ocampo F."/>
        </authorList>
    </citation>
    <scope>NUCLEOTIDE SEQUENCE [LARGE SCALE GENOMIC DNA]</scope>
    <source>
        <strain evidence="5">INIFAP01</strain>
    </source>
</reference>
<dbReference type="PANTHER" id="PTHR20982:SF3">
    <property type="entry name" value="MITOCHONDRIAL RIBOSOME RECYCLING FACTOR PSEUDO 1"/>
    <property type="match status" value="1"/>
</dbReference>
<comment type="similarity">
    <text evidence="1">Belongs to the RRF family.</text>
</comment>
<dbReference type="InterPro" id="IPR023584">
    <property type="entry name" value="Ribosome_recyc_fac_dom"/>
</dbReference>
<dbReference type="EMBL" id="LWUJ01000013">
    <property type="protein sequence ID" value="OAL09889.1"/>
    <property type="molecule type" value="Genomic_DNA"/>
</dbReference>
<evidence type="ECO:0000313" key="5">
    <source>
        <dbReference type="Proteomes" id="UP000077623"/>
    </source>
</evidence>
<evidence type="ECO:0000256" key="1">
    <source>
        <dbReference type="ARBA" id="ARBA00005912"/>
    </source>
</evidence>